<keyword evidence="1" id="KW-1133">Transmembrane helix</keyword>
<dbReference type="RefSeq" id="WP_379876754.1">
    <property type="nucleotide sequence ID" value="NZ_JBHUIP010000012.1"/>
</dbReference>
<name>A0ABW5DTF6_9PROT</name>
<feature type="transmembrane region" description="Helical" evidence="1">
    <location>
        <begin position="12"/>
        <end position="33"/>
    </location>
</feature>
<comment type="caution">
    <text evidence="2">The sequence shown here is derived from an EMBL/GenBank/DDBJ whole genome shotgun (WGS) entry which is preliminary data.</text>
</comment>
<dbReference type="EMBL" id="JBHUIP010000012">
    <property type="protein sequence ID" value="MFD2263724.1"/>
    <property type="molecule type" value="Genomic_DNA"/>
</dbReference>
<sequence length="104" mass="10705">MREWYAVDPAIALAILAMGVAAALPRMGGLALVRIMGQSPLMEAWLRHVPAAMFAAICAPALIKGSIAEWLAAATTLLVARLGGNLAVTLICAIGTVAGLRAIL</sequence>
<keyword evidence="1" id="KW-0812">Transmembrane</keyword>
<reference evidence="3" key="1">
    <citation type="journal article" date="2019" name="Int. J. Syst. Evol. Microbiol.">
        <title>The Global Catalogue of Microorganisms (GCM) 10K type strain sequencing project: providing services to taxonomists for standard genome sequencing and annotation.</title>
        <authorList>
            <consortium name="The Broad Institute Genomics Platform"/>
            <consortium name="The Broad Institute Genome Sequencing Center for Infectious Disease"/>
            <person name="Wu L."/>
            <person name="Ma J."/>
        </authorList>
    </citation>
    <scope>NUCLEOTIDE SEQUENCE [LARGE SCALE GENOMIC DNA]</scope>
    <source>
        <strain evidence="3">CGMCC 1.19062</strain>
    </source>
</reference>
<proteinExistence type="predicted"/>
<evidence type="ECO:0000313" key="3">
    <source>
        <dbReference type="Proteomes" id="UP001597295"/>
    </source>
</evidence>
<gene>
    <name evidence="2" type="ORF">ACFSM5_12560</name>
</gene>
<dbReference type="Pfam" id="PF05437">
    <property type="entry name" value="AzlD"/>
    <property type="match status" value="1"/>
</dbReference>
<evidence type="ECO:0000256" key="1">
    <source>
        <dbReference type="SAM" id="Phobius"/>
    </source>
</evidence>
<dbReference type="Proteomes" id="UP001597295">
    <property type="component" value="Unassembled WGS sequence"/>
</dbReference>
<keyword evidence="1" id="KW-0472">Membrane</keyword>
<keyword evidence="3" id="KW-1185">Reference proteome</keyword>
<evidence type="ECO:0000313" key="2">
    <source>
        <dbReference type="EMBL" id="MFD2263724.1"/>
    </source>
</evidence>
<protein>
    <submittedName>
        <fullName evidence="2">AzlD family protein</fullName>
    </submittedName>
</protein>
<dbReference type="InterPro" id="IPR008407">
    <property type="entry name" value="Brnchd-chn_aa_trnsp_AzlD"/>
</dbReference>
<accession>A0ABW5DTF6</accession>
<feature type="transmembrane region" description="Helical" evidence="1">
    <location>
        <begin position="83"/>
        <end position="103"/>
    </location>
</feature>
<organism evidence="2 3">
    <name type="scientific">Lacibacterium aquatile</name>
    <dbReference type="NCBI Taxonomy" id="1168082"/>
    <lineage>
        <taxon>Bacteria</taxon>
        <taxon>Pseudomonadati</taxon>
        <taxon>Pseudomonadota</taxon>
        <taxon>Alphaproteobacteria</taxon>
        <taxon>Rhodospirillales</taxon>
        <taxon>Rhodospirillaceae</taxon>
    </lineage>
</organism>
<feature type="transmembrane region" description="Helical" evidence="1">
    <location>
        <begin position="45"/>
        <end position="63"/>
    </location>
</feature>